<gene>
    <name evidence="4" type="ORF">QCA50_002212</name>
</gene>
<sequence length="199" mass="21256">MVNVSGKANTKRSATASGRIHIPKVAYNLIAFPGVPDDTSDVNFNKSATQIGTEKARSKGNVLTVAQLAAIMGCKRTSELIPLCHPLSLSHIAVSLRLEASRPTTQQQSPELVGSSEFGTVSRDLNLEDRSPYSIVCEATVSCEGKTGVEMEALTAVSVGLLTVWDMLKAVAGREMVIGDIFIQRKEGGKSGDFVRPRP</sequence>
<dbReference type="SUPFAM" id="SSF55040">
    <property type="entry name" value="Molybdenum cofactor biosynthesis protein C, MoaC"/>
    <property type="match status" value="1"/>
</dbReference>
<evidence type="ECO:0000313" key="5">
    <source>
        <dbReference type="Proteomes" id="UP001385951"/>
    </source>
</evidence>
<feature type="domain" description="Molybdopterin cofactor biosynthesis C (MoaC)" evidence="3">
    <location>
        <begin position="1"/>
        <end position="189"/>
    </location>
</feature>
<evidence type="ECO:0000256" key="2">
    <source>
        <dbReference type="ARBA" id="ARBA00023150"/>
    </source>
</evidence>
<dbReference type="AlphaFoldDB" id="A0AAW0GT38"/>
<dbReference type="EMBL" id="JASBNA010000002">
    <property type="protein sequence ID" value="KAK7695024.1"/>
    <property type="molecule type" value="Genomic_DNA"/>
</dbReference>
<proteinExistence type="predicted"/>
<comment type="pathway">
    <text evidence="1">Cofactor biosynthesis; molybdopterin biosynthesis.</text>
</comment>
<dbReference type="PANTHER" id="PTHR22960:SF0">
    <property type="entry name" value="MOLYBDENUM COFACTOR BIOSYNTHESIS PROTEIN 1"/>
    <property type="match status" value="1"/>
</dbReference>
<keyword evidence="2" id="KW-0501">Molybdenum cofactor biosynthesis</keyword>
<dbReference type="GO" id="GO:0006777">
    <property type="term" value="P:Mo-molybdopterin cofactor biosynthetic process"/>
    <property type="evidence" value="ECO:0007669"/>
    <property type="project" value="UniProtKB-KW"/>
</dbReference>
<dbReference type="InterPro" id="IPR002820">
    <property type="entry name" value="Mopterin_CF_biosynth-C_dom"/>
</dbReference>
<evidence type="ECO:0000259" key="3">
    <source>
        <dbReference type="Pfam" id="PF01967"/>
    </source>
</evidence>
<dbReference type="GO" id="GO:0061799">
    <property type="term" value="F:cyclic pyranopterin monophosphate synthase activity"/>
    <property type="evidence" value="ECO:0007669"/>
    <property type="project" value="TreeGrafter"/>
</dbReference>
<dbReference type="InterPro" id="IPR050105">
    <property type="entry name" value="MoCo_biosynth_MoaA/MoaC"/>
</dbReference>
<comment type="caution">
    <text evidence="4">The sequence shown here is derived from an EMBL/GenBank/DDBJ whole genome shotgun (WGS) entry which is preliminary data.</text>
</comment>
<evidence type="ECO:0000313" key="4">
    <source>
        <dbReference type="EMBL" id="KAK7695024.1"/>
    </source>
</evidence>
<dbReference type="PANTHER" id="PTHR22960">
    <property type="entry name" value="MOLYBDOPTERIN COFACTOR SYNTHESIS PROTEIN A"/>
    <property type="match status" value="1"/>
</dbReference>
<protein>
    <recommendedName>
        <fullName evidence="3">Molybdopterin cofactor biosynthesis C (MoaC) domain-containing protein</fullName>
    </recommendedName>
</protein>
<keyword evidence="5" id="KW-1185">Reference proteome</keyword>
<dbReference type="Proteomes" id="UP001385951">
    <property type="component" value="Unassembled WGS sequence"/>
</dbReference>
<dbReference type="InterPro" id="IPR036522">
    <property type="entry name" value="MoaC_sf"/>
</dbReference>
<dbReference type="Pfam" id="PF01967">
    <property type="entry name" value="MoaC"/>
    <property type="match status" value="1"/>
</dbReference>
<dbReference type="Gene3D" id="3.30.70.640">
    <property type="entry name" value="Molybdopterin cofactor biosynthesis C (MoaC) domain"/>
    <property type="match status" value="1"/>
</dbReference>
<name>A0AAW0GT38_9APHY</name>
<accession>A0AAW0GT38</accession>
<evidence type="ECO:0000256" key="1">
    <source>
        <dbReference type="ARBA" id="ARBA00005046"/>
    </source>
</evidence>
<reference evidence="4 5" key="1">
    <citation type="submission" date="2022-09" db="EMBL/GenBank/DDBJ databases">
        <authorList>
            <person name="Palmer J.M."/>
        </authorList>
    </citation>
    <scope>NUCLEOTIDE SEQUENCE [LARGE SCALE GENOMIC DNA]</scope>
    <source>
        <strain evidence="4 5">DSM 7382</strain>
    </source>
</reference>
<dbReference type="GO" id="GO:0061798">
    <property type="term" value="F:GTP 3',8'-cyclase activity"/>
    <property type="evidence" value="ECO:0007669"/>
    <property type="project" value="TreeGrafter"/>
</dbReference>
<organism evidence="4 5">
    <name type="scientific">Cerrena zonata</name>
    <dbReference type="NCBI Taxonomy" id="2478898"/>
    <lineage>
        <taxon>Eukaryota</taxon>
        <taxon>Fungi</taxon>
        <taxon>Dikarya</taxon>
        <taxon>Basidiomycota</taxon>
        <taxon>Agaricomycotina</taxon>
        <taxon>Agaricomycetes</taxon>
        <taxon>Polyporales</taxon>
        <taxon>Cerrenaceae</taxon>
        <taxon>Cerrena</taxon>
    </lineage>
</organism>